<dbReference type="InterPro" id="IPR036278">
    <property type="entry name" value="Sialidase_sf"/>
</dbReference>
<reference evidence="2 3" key="1">
    <citation type="submission" date="2016-01" db="EMBL/GenBank/DDBJ databases">
        <title>High potential of lignocellulose degradation of a new Verrucomicrobia species.</title>
        <authorList>
            <person name="Wang Y."/>
            <person name="Shi Y."/>
            <person name="Qiu Z."/>
            <person name="Liu S."/>
            <person name="Yang H."/>
        </authorList>
    </citation>
    <scope>NUCLEOTIDE SEQUENCE [LARGE SCALE GENOMIC DNA]</scope>
    <source>
        <strain evidence="2 3">TSB47</strain>
    </source>
</reference>
<evidence type="ECO:0000256" key="1">
    <source>
        <dbReference type="SAM" id="SignalP"/>
    </source>
</evidence>
<accession>A0A178IGG4</accession>
<proteinExistence type="predicted"/>
<evidence type="ECO:0008006" key="4">
    <source>
        <dbReference type="Google" id="ProtNLM"/>
    </source>
</evidence>
<keyword evidence="1" id="KW-0732">Signal</keyword>
<gene>
    <name evidence="2" type="ORF">AW736_18755</name>
</gene>
<comment type="caution">
    <text evidence="2">The sequence shown here is derived from an EMBL/GenBank/DDBJ whole genome shotgun (WGS) entry which is preliminary data.</text>
</comment>
<dbReference type="Gene3D" id="2.120.10.10">
    <property type="match status" value="1"/>
</dbReference>
<evidence type="ECO:0000313" key="3">
    <source>
        <dbReference type="Proteomes" id="UP000078486"/>
    </source>
</evidence>
<feature type="signal peptide" evidence="1">
    <location>
        <begin position="1"/>
        <end position="29"/>
    </location>
</feature>
<name>A0A178IGG4_9BACT</name>
<organism evidence="2 3">
    <name type="scientific">Termitidicoccus mucosus</name>
    <dbReference type="NCBI Taxonomy" id="1184151"/>
    <lineage>
        <taxon>Bacteria</taxon>
        <taxon>Pseudomonadati</taxon>
        <taxon>Verrucomicrobiota</taxon>
        <taxon>Opitutia</taxon>
        <taxon>Opitutales</taxon>
        <taxon>Opitutaceae</taxon>
        <taxon>Termitidicoccus</taxon>
    </lineage>
</organism>
<dbReference type="AlphaFoldDB" id="A0A178IGG4"/>
<keyword evidence="3" id="KW-1185">Reference proteome</keyword>
<dbReference type="RefSeq" id="WP_145928978.1">
    <property type="nucleotide sequence ID" value="NZ_CP109796.1"/>
</dbReference>
<dbReference type="EMBL" id="LRRQ01000144">
    <property type="protein sequence ID" value="OAM88116.1"/>
    <property type="molecule type" value="Genomic_DNA"/>
</dbReference>
<protein>
    <recommendedName>
        <fullName evidence="4">Sialidase domain-containing protein</fullName>
    </recommendedName>
</protein>
<dbReference type="InterPro" id="IPR006311">
    <property type="entry name" value="TAT_signal"/>
</dbReference>
<sequence length="457" mass="50192">MKMPQNTRRDFIKTAAFLAATPLFPPLFAQSAGTAAAKPPSPAQQLGLTPRWRNYMASLKGKGLLGILPVLAAPEGDISHLGFPVATQLSDGRAVVVFHRAEGGHILAGRLTERPMPSGRYAITSDDLLAWHPADPFTARNRLGPPDGMHCVGAALKADGKERVVALATGVPKQVYVSDDRGETWRAVDGALAGKLDGAAHCGPRLIQHPEFGLVAALGQQKNPSARRNWLVRSLDAGETWEQRVWVNTAHARSVEPAVATWGDGHMVMISREYVQDFALNEEGYYCHTQHVYRHTKGAPFSEVSFTTARTNIAGNPAFGFDCHDTADVSYNPVTKRIECLHSHRRGGGEGRTGKTDDKNPANRVNTLNLWSISPDELLAGSSTWRFECTLVERQGYSRNSERDGMHPGGTIIDLKRKQQHIFIYAGWRRKPCSIFRLSRTLDTPALADAWRKARLA</sequence>
<dbReference type="Proteomes" id="UP000078486">
    <property type="component" value="Unassembled WGS sequence"/>
</dbReference>
<feature type="chain" id="PRO_5008088851" description="Sialidase domain-containing protein" evidence="1">
    <location>
        <begin position="30"/>
        <end position="457"/>
    </location>
</feature>
<dbReference type="SUPFAM" id="SSF50939">
    <property type="entry name" value="Sialidases"/>
    <property type="match status" value="1"/>
</dbReference>
<dbReference type="CDD" id="cd15482">
    <property type="entry name" value="Sialidase_non-viral"/>
    <property type="match status" value="1"/>
</dbReference>
<dbReference type="OrthoDB" id="9757947at2"/>
<dbReference type="PROSITE" id="PS51318">
    <property type="entry name" value="TAT"/>
    <property type="match status" value="1"/>
</dbReference>
<evidence type="ECO:0000313" key="2">
    <source>
        <dbReference type="EMBL" id="OAM88116.1"/>
    </source>
</evidence>
<dbReference type="STRING" id="1184151.AW736_18755"/>